<dbReference type="GO" id="GO:0004190">
    <property type="term" value="F:aspartic-type endopeptidase activity"/>
    <property type="evidence" value="ECO:0007669"/>
    <property type="project" value="InterPro"/>
</dbReference>
<evidence type="ECO:0000259" key="2">
    <source>
        <dbReference type="PROSITE" id="PS50175"/>
    </source>
</evidence>
<feature type="domain" description="Peptidase A2" evidence="2">
    <location>
        <begin position="39"/>
        <end position="116"/>
    </location>
</feature>
<proteinExistence type="predicted"/>
<dbReference type="InterPro" id="IPR001995">
    <property type="entry name" value="Peptidase_A2_cat"/>
</dbReference>
<dbReference type="SUPFAM" id="SSF50630">
    <property type="entry name" value="Acid proteases"/>
    <property type="match status" value="1"/>
</dbReference>
<reference evidence="3 4" key="1">
    <citation type="journal article" date="2016" name="Nat. Commun.">
        <title>Thousands of microbial genomes shed light on interconnected biogeochemical processes in an aquifer system.</title>
        <authorList>
            <person name="Anantharaman K."/>
            <person name="Brown C.T."/>
            <person name="Hug L.A."/>
            <person name="Sharon I."/>
            <person name="Castelle C.J."/>
            <person name="Probst A.J."/>
            <person name="Thomas B.C."/>
            <person name="Singh A."/>
            <person name="Wilkins M.J."/>
            <person name="Karaoz U."/>
            <person name="Brodie E.L."/>
            <person name="Williams K.H."/>
            <person name="Hubbard S.S."/>
            <person name="Banfield J.F."/>
        </authorList>
    </citation>
    <scope>NUCLEOTIDE SEQUENCE [LARGE SCALE GENOMIC DNA]</scope>
</reference>
<evidence type="ECO:0000256" key="1">
    <source>
        <dbReference type="ARBA" id="ARBA00022801"/>
    </source>
</evidence>
<gene>
    <name evidence="3" type="ORF">A2834_01730</name>
</gene>
<dbReference type="GO" id="GO:0006508">
    <property type="term" value="P:proteolysis"/>
    <property type="evidence" value="ECO:0007669"/>
    <property type="project" value="InterPro"/>
</dbReference>
<dbReference type="AlphaFoldDB" id="A0A1F5VF30"/>
<dbReference type="STRING" id="1798325.A2834_01730"/>
<protein>
    <recommendedName>
        <fullName evidence="2">Peptidase A2 domain-containing protein</fullName>
    </recommendedName>
</protein>
<dbReference type="EMBL" id="MFHD01000023">
    <property type="protein sequence ID" value="OGF62026.1"/>
    <property type="molecule type" value="Genomic_DNA"/>
</dbReference>
<sequence length="152" mass="16675">MSRSTVFPYGIVLREGGAVDMFPAVKLLFPYKNGGEVTFLLLIDSGAHMSALPMTDADIIGVRAEDGDLMSVAGINGVPIRGWRHDIPVRCENNFIHLPVVFLDDTLAPRVLGRAGVFEKFTIVFDETKKRSGFLPTDTIEAKSVNKILNNL</sequence>
<comment type="caution">
    <text evidence="3">The sequence shown here is derived from an EMBL/GenBank/DDBJ whole genome shotgun (WGS) entry which is preliminary data.</text>
</comment>
<dbReference type="Proteomes" id="UP000179251">
    <property type="component" value="Unassembled WGS sequence"/>
</dbReference>
<organism evidence="3 4">
    <name type="scientific">Candidatus Giovannonibacteria bacterium RIFCSPHIGHO2_01_FULL_45_23</name>
    <dbReference type="NCBI Taxonomy" id="1798325"/>
    <lineage>
        <taxon>Bacteria</taxon>
        <taxon>Candidatus Giovannoniibacteriota</taxon>
    </lineage>
</organism>
<dbReference type="InterPro" id="IPR021109">
    <property type="entry name" value="Peptidase_aspartic_dom_sf"/>
</dbReference>
<name>A0A1F5VF30_9BACT</name>
<keyword evidence="1" id="KW-0378">Hydrolase</keyword>
<evidence type="ECO:0000313" key="4">
    <source>
        <dbReference type="Proteomes" id="UP000179251"/>
    </source>
</evidence>
<accession>A0A1F5VF30</accession>
<evidence type="ECO:0000313" key="3">
    <source>
        <dbReference type="EMBL" id="OGF62026.1"/>
    </source>
</evidence>
<dbReference type="Gene3D" id="2.40.70.10">
    <property type="entry name" value="Acid Proteases"/>
    <property type="match status" value="1"/>
</dbReference>
<dbReference type="PROSITE" id="PS50175">
    <property type="entry name" value="ASP_PROT_RETROV"/>
    <property type="match status" value="1"/>
</dbReference>